<sequence length="108" mass="12718">MAIRIITHSPQAFLTKVAQQLHQMDAHWKVDNQNEYLQRSREADYPYYFRYILKEKEVELVFMDVHNQYAASSVNKYAGELIGILLTIFMDDSLLKTLEAEPYSLPNF</sequence>
<keyword evidence="2" id="KW-1185">Reference proteome</keyword>
<organism evidence="1 2">
    <name type="scientific">Rhodocytophaga aerolata</name>
    <dbReference type="NCBI Taxonomy" id="455078"/>
    <lineage>
        <taxon>Bacteria</taxon>
        <taxon>Pseudomonadati</taxon>
        <taxon>Bacteroidota</taxon>
        <taxon>Cytophagia</taxon>
        <taxon>Cytophagales</taxon>
        <taxon>Rhodocytophagaceae</taxon>
        <taxon>Rhodocytophaga</taxon>
    </lineage>
</organism>
<dbReference type="EMBL" id="JAUKPO010000032">
    <property type="protein sequence ID" value="MDO1450532.1"/>
    <property type="molecule type" value="Genomic_DNA"/>
</dbReference>
<protein>
    <submittedName>
        <fullName evidence="1">Uncharacterized protein</fullName>
    </submittedName>
</protein>
<dbReference type="RefSeq" id="WP_302041333.1">
    <property type="nucleotide sequence ID" value="NZ_JAUKPO010000032.1"/>
</dbReference>
<dbReference type="Proteomes" id="UP001168528">
    <property type="component" value="Unassembled WGS sequence"/>
</dbReference>
<accession>A0ABT8REM8</accession>
<name>A0ABT8REM8_9BACT</name>
<gene>
    <name evidence="1" type="ORF">Q0590_29925</name>
</gene>
<reference evidence="1" key="1">
    <citation type="submission" date="2023-07" db="EMBL/GenBank/DDBJ databases">
        <title>The genome sequence of Rhodocytophaga aerolata KACC 12507.</title>
        <authorList>
            <person name="Zhang X."/>
        </authorList>
    </citation>
    <scope>NUCLEOTIDE SEQUENCE</scope>
    <source>
        <strain evidence="1">KACC 12507</strain>
    </source>
</reference>
<evidence type="ECO:0000313" key="2">
    <source>
        <dbReference type="Proteomes" id="UP001168528"/>
    </source>
</evidence>
<evidence type="ECO:0000313" key="1">
    <source>
        <dbReference type="EMBL" id="MDO1450532.1"/>
    </source>
</evidence>
<comment type="caution">
    <text evidence="1">The sequence shown here is derived from an EMBL/GenBank/DDBJ whole genome shotgun (WGS) entry which is preliminary data.</text>
</comment>
<proteinExistence type="predicted"/>